<dbReference type="AlphaFoldDB" id="A0A7W9SY61"/>
<proteinExistence type="predicted"/>
<protein>
    <submittedName>
        <fullName evidence="1">Uncharacterized protein</fullName>
    </submittedName>
</protein>
<reference evidence="1 2" key="1">
    <citation type="submission" date="2020-08" db="EMBL/GenBank/DDBJ databases">
        <title>Genomic Encyclopedia of Type Strains, Phase IV (KMG-IV): sequencing the most valuable type-strain genomes for metagenomic binning, comparative biology and taxonomic classification.</title>
        <authorList>
            <person name="Goeker M."/>
        </authorList>
    </citation>
    <scope>NUCLEOTIDE SEQUENCE [LARGE SCALE GENOMIC DNA]</scope>
    <source>
        <strain evidence="1 2">DSM 23562</strain>
    </source>
</reference>
<organism evidence="1 2">
    <name type="scientific">Armatimonas rosea</name>
    <dbReference type="NCBI Taxonomy" id="685828"/>
    <lineage>
        <taxon>Bacteria</taxon>
        <taxon>Bacillati</taxon>
        <taxon>Armatimonadota</taxon>
        <taxon>Armatimonadia</taxon>
        <taxon>Armatimonadales</taxon>
        <taxon>Armatimonadaceae</taxon>
        <taxon>Armatimonas</taxon>
    </lineage>
</organism>
<gene>
    <name evidence="1" type="ORF">HNQ39_005935</name>
</gene>
<name>A0A7W9SY61_ARMRO</name>
<sequence>MSIATLIESGRLSGSHGIALQRAQAQLGEETVIQLAQEAARPEGRRTGSFGLSVVALRERIQFLLKGEATPEPEVAPVAKVARPFIQKTLQAITAGKLKQEEYAELLRALESYQAASSETEEADQ</sequence>
<dbReference type="EMBL" id="JACHGW010000013">
    <property type="protein sequence ID" value="MBB6054088.1"/>
    <property type="molecule type" value="Genomic_DNA"/>
</dbReference>
<keyword evidence="2" id="KW-1185">Reference proteome</keyword>
<dbReference type="Proteomes" id="UP000520814">
    <property type="component" value="Unassembled WGS sequence"/>
</dbReference>
<evidence type="ECO:0000313" key="1">
    <source>
        <dbReference type="EMBL" id="MBB6054088.1"/>
    </source>
</evidence>
<comment type="caution">
    <text evidence="1">The sequence shown here is derived from an EMBL/GenBank/DDBJ whole genome shotgun (WGS) entry which is preliminary data.</text>
</comment>
<accession>A0A7W9SY61</accession>
<evidence type="ECO:0000313" key="2">
    <source>
        <dbReference type="Proteomes" id="UP000520814"/>
    </source>
</evidence>